<evidence type="ECO:0000313" key="1">
    <source>
        <dbReference type="EMBL" id="KAJ1733359.1"/>
    </source>
</evidence>
<dbReference type="AlphaFoldDB" id="A0A9W7YGK7"/>
<name>A0A9W7YGK7_9FUNG</name>
<accession>A0A9W7YGK7</accession>
<proteinExistence type="predicted"/>
<reference evidence="1" key="1">
    <citation type="submission" date="2022-07" db="EMBL/GenBank/DDBJ databases">
        <title>Phylogenomic reconstructions and comparative analyses of Kickxellomycotina fungi.</title>
        <authorList>
            <person name="Reynolds N.K."/>
            <person name="Stajich J.E."/>
            <person name="Barry K."/>
            <person name="Grigoriev I.V."/>
            <person name="Crous P."/>
            <person name="Smith M.E."/>
        </authorList>
    </citation>
    <scope>NUCLEOTIDE SEQUENCE</scope>
    <source>
        <strain evidence="1">BCRC 34381</strain>
    </source>
</reference>
<gene>
    <name evidence="1" type="ORF">LPJ61_001608</name>
</gene>
<sequence>APSQVLAGRVMFRLGHSLKVKRAVIAFQAVGCSRHQLGTSAGGSMVLLQEELFSAAGLPSGYASWKAGHGDKSRPHYEFPFSLVIPGHLHASVNTCLGSVCYVLRVTVQTCGFGINTWSESLRVPVYRIPSEGSPQGLLLAESLRMQADWLGTVELQVLSDTAAVADNTRMCARVVVRPLQKGLHLADIGLRLAETFRFKQLVDRFGDQRTRDRIACQVHKVTSDYTTSGLHATPLAHERSFDLELQVPKAFGGIQYSMDTPELHVAHDLVFTATVIDEHQNPRYLRISSPVRIVPKLALESAFTELPAYWSSGLDRLLLGSAGLHPDGSASCPRPPSYHSVAASSDILVV</sequence>
<dbReference type="EMBL" id="JANBOI010000146">
    <property type="protein sequence ID" value="KAJ1733359.1"/>
    <property type="molecule type" value="Genomic_DNA"/>
</dbReference>
<protein>
    <recommendedName>
        <fullName evidence="3">Arrestin-like N-terminal domain-containing protein</fullName>
    </recommendedName>
</protein>
<dbReference type="InterPro" id="IPR014752">
    <property type="entry name" value="Arrestin-like_C"/>
</dbReference>
<dbReference type="Gene3D" id="2.60.40.640">
    <property type="match status" value="1"/>
</dbReference>
<evidence type="ECO:0000313" key="2">
    <source>
        <dbReference type="Proteomes" id="UP001143981"/>
    </source>
</evidence>
<keyword evidence="2" id="KW-1185">Reference proteome</keyword>
<evidence type="ECO:0008006" key="3">
    <source>
        <dbReference type="Google" id="ProtNLM"/>
    </source>
</evidence>
<comment type="caution">
    <text evidence="1">The sequence shown here is derived from an EMBL/GenBank/DDBJ whole genome shotgun (WGS) entry which is preliminary data.</text>
</comment>
<dbReference type="OrthoDB" id="2333384at2759"/>
<organism evidence="1 2">
    <name type="scientific">Coemansia biformis</name>
    <dbReference type="NCBI Taxonomy" id="1286918"/>
    <lineage>
        <taxon>Eukaryota</taxon>
        <taxon>Fungi</taxon>
        <taxon>Fungi incertae sedis</taxon>
        <taxon>Zoopagomycota</taxon>
        <taxon>Kickxellomycotina</taxon>
        <taxon>Kickxellomycetes</taxon>
        <taxon>Kickxellales</taxon>
        <taxon>Kickxellaceae</taxon>
        <taxon>Coemansia</taxon>
    </lineage>
</organism>
<dbReference type="Proteomes" id="UP001143981">
    <property type="component" value="Unassembled WGS sequence"/>
</dbReference>
<feature type="non-terminal residue" evidence="1">
    <location>
        <position position="1"/>
    </location>
</feature>